<evidence type="ECO:0000313" key="2">
    <source>
        <dbReference type="EMBL" id="CAJ0894083.1"/>
    </source>
</evidence>
<dbReference type="AlphaFoldDB" id="A0AAD2AYB6"/>
<protein>
    <submittedName>
        <fullName evidence="1">Uncharacterized protein</fullName>
    </submittedName>
</protein>
<dbReference type="RefSeq" id="WP_222329013.1">
    <property type="nucleotide sequence ID" value="NZ_CATVXE010000021.1"/>
</dbReference>
<comment type="caution">
    <text evidence="1">The sequence shown here is derived from an EMBL/GenBank/DDBJ whole genome shotgun (WGS) entry which is preliminary data.</text>
</comment>
<evidence type="ECO:0000313" key="4">
    <source>
        <dbReference type="Proteomes" id="UP001190452"/>
    </source>
</evidence>
<organism evidence="1 3">
    <name type="scientific">Ralstonia mannitolilytica</name>
    <dbReference type="NCBI Taxonomy" id="105219"/>
    <lineage>
        <taxon>Bacteria</taxon>
        <taxon>Pseudomonadati</taxon>
        <taxon>Pseudomonadota</taxon>
        <taxon>Betaproteobacteria</taxon>
        <taxon>Burkholderiales</taxon>
        <taxon>Burkholderiaceae</taxon>
        <taxon>Ralstonia</taxon>
    </lineage>
</organism>
<reference evidence="1 4" key="1">
    <citation type="submission" date="2023-07" db="EMBL/GenBank/DDBJ databases">
        <authorList>
            <person name="Peeters C."/>
        </authorList>
    </citation>
    <scope>NUCLEOTIDE SEQUENCE</scope>
    <source>
        <strain evidence="2 4">R-77569</strain>
        <strain evidence="1">R-77591</strain>
    </source>
</reference>
<evidence type="ECO:0000313" key="1">
    <source>
        <dbReference type="EMBL" id="CAJ0692982.1"/>
    </source>
</evidence>
<sequence>MGKILATDDAVNTCDCCGKSNLKFTFVVEVDGEILHYGSTCVTKHTGRTFIQAKNEIAAREADRVMALERAYQATRECIKLTARMLEAHKLRLVGKPFADFCAVERAAANAKRTEIFA</sequence>
<keyword evidence="4" id="KW-1185">Reference proteome</keyword>
<gene>
    <name evidence="2" type="ORF">R77569_04368</name>
    <name evidence="1" type="ORF">R77591_04010</name>
</gene>
<dbReference type="Proteomes" id="UP001190002">
    <property type="component" value="Unassembled WGS sequence"/>
</dbReference>
<accession>A0AAD2AYB6</accession>
<dbReference type="Proteomes" id="UP001190452">
    <property type="component" value="Unassembled WGS sequence"/>
</dbReference>
<evidence type="ECO:0000313" key="3">
    <source>
        <dbReference type="Proteomes" id="UP001190002"/>
    </source>
</evidence>
<proteinExistence type="predicted"/>
<dbReference type="EMBL" id="CAUDKV010000024">
    <property type="protein sequence ID" value="CAJ0894083.1"/>
    <property type="molecule type" value="Genomic_DNA"/>
</dbReference>
<name>A0AAD2AYB6_9RALS</name>
<dbReference type="EMBL" id="CATVXE010000021">
    <property type="protein sequence ID" value="CAJ0692982.1"/>
    <property type="molecule type" value="Genomic_DNA"/>
</dbReference>